<gene>
    <name evidence="3" type="ORF">RHOBADRAFT_24076</name>
</gene>
<dbReference type="PANTHER" id="PTHR47939:SF13">
    <property type="entry name" value="OS03G0201400 PROTEIN"/>
    <property type="match status" value="1"/>
</dbReference>
<keyword evidence="4" id="KW-1185">Reference proteome</keyword>
<dbReference type="RefSeq" id="XP_018273619.1">
    <property type="nucleotide sequence ID" value="XM_018412628.1"/>
</dbReference>
<dbReference type="InterPro" id="IPR011990">
    <property type="entry name" value="TPR-like_helical_dom_sf"/>
</dbReference>
<dbReference type="Proteomes" id="UP000053890">
    <property type="component" value="Unassembled WGS sequence"/>
</dbReference>
<name>A0A194SAT3_RHOGW</name>
<evidence type="ECO:0000313" key="3">
    <source>
        <dbReference type="EMBL" id="KPV77570.1"/>
    </source>
</evidence>
<evidence type="ECO:0000313" key="4">
    <source>
        <dbReference type="Proteomes" id="UP000053890"/>
    </source>
</evidence>
<proteinExistence type="predicted"/>
<dbReference type="OrthoDB" id="411857at2759"/>
<dbReference type="AlphaFoldDB" id="A0A194SAT3"/>
<dbReference type="NCBIfam" id="TIGR00756">
    <property type="entry name" value="PPR"/>
    <property type="match status" value="2"/>
</dbReference>
<feature type="repeat" description="PPR" evidence="2">
    <location>
        <begin position="260"/>
        <end position="294"/>
    </location>
</feature>
<organism evidence="3 4">
    <name type="scientific">Rhodotorula graminis (strain WP1)</name>
    <dbReference type="NCBI Taxonomy" id="578459"/>
    <lineage>
        <taxon>Eukaryota</taxon>
        <taxon>Fungi</taxon>
        <taxon>Dikarya</taxon>
        <taxon>Basidiomycota</taxon>
        <taxon>Pucciniomycotina</taxon>
        <taxon>Microbotryomycetes</taxon>
        <taxon>Sporidiobolales</taxon>
        <taxon>Sporidiobolaceae</taxon>
        <taxon>Rhodotorula</taxon>
    </lineage>
</organism>
<protein>
    <recommendedName>
        <fullName evidence="5">Pentacotripeptide-repeat region of PRORP domain-containing protein</fullName>
    </recommendedName>
</protein>
<dbReference type="PANTHER" id="PTHR47939">
    <property type="entry name" value="MEMBRANE-ASSOCIATED SALT-INDUCIBLE PROTEIN-LIKE"/>
    <property type="match status" value="1"/>
</dbReference>
<accession>A0A194SAT3</accession>
<dbReference type="Pfam" id="PF13812">
    <property type="entry name" value="PPR_3"/>
    <property type="match status" value="1"/>
</dbReference>
<keyword evidence="1" id="KW-0677">Repeat</keyword>
<reference evidence="3 4" key="1">
    <citation type="journal article" date="2015" name="Front. Microbiol.">
        <title>Genome sequence of the plant growth promoting endophytic yeast Rhodotorula graminis WP1.</title>
        <authorList>
            <person name="Firrincieli A."/>
            <person name="Otillar R."/>
            <person name="Salamov A."/>
            <person name="Schmutz J."/>
            <person name="Khan Z."/>
            <person name="Redman R.S."/>
            <person name="Fleck N.D."/>
            <person name="Lindquist E."/>
            <person name="Grigoriev I.V."/>
            <person name="Doty S.L."/>
        </authorList>
    </citation>
    <scope>NUCLEOTIDE SEQUENCE [LARGE SCALE GENOMIC DNA]</scope>
    <source>
        <strain evidence="3 4">WP1</strain>
    </source>
</reference>
<feature type="repeat" description="PPR" evidence="2">
    <location>
        <begin position="65"/>
        <end position="99"/>
    </location>
</feature>
<dbReference type="InterPro" id="IPR050667">
    <property type="entry name" value="PPR-containing_protein"/>
</dbReference>
<dbReference type="PROSITE" id="PS51375">
    <property type="entry name" value="PPR"/>
    <property type="match status" value="2"/>
</dbReference>
<evidence type="ECO:0008006" key="5">
    <source>
        <dbReference type="Google" id="ProtNLM"/>
    </source>
</evidence>
<dbReference type="Gene3D" id="1.25.40.10">
    <property type="entry name" value="Tetratricopeptide repeat domain"/>
    <property type="match status" value="2"/>
</dbReference>
<dbReference type="STRING" id="578459.A0A194SAT3"/>
<dbReference type="EMBL" id="KQ474074">
    <property type="protein sequence ID" value="KPV77570.1"/>
    <property type="molecule type" value="Genomic_DNA"/>
</dbReference>
<dbReference type="GeneID" id="28973077"/>
<dbReference type="InterPro" id="IPR002885">
    <property type="entry name" value="PPR_rpt"/>
</dbReference>
<dbReference type="Pfam" id="PF01535">
    <property type="entry name" value="PPR"/>
    <property type="match status" value="2"/>
</dbReference>
<evidence type="ECO:0000256" key="2">
    <source>
        <dbReference type="PROSITE-ProRule" id="PRU00708"/>
    </source>
</evidence>
<dbReference type="OMA" id="CENTADE"/>
<sequence>MIVALAQAGELVDVGHHRDRLLEAGCAPSADAYAAMILNMKDTTDDAAVALTLFEESQRLNVRPNVYLFNTLISKLSRARRAKEALEYFELMKHCGLRPSSITYGAIINACCKTGDDVSAAYLFAEMAADPTFKPRVPPYNTMIQFYTSTKPNRERALHYYGELVKAKVPPTGHTYKLLLDAYGTIGEPDLDMCQRVFSELVAHRGVTVSGAHWASLLTAYGVHARQLDRALALFDSIASHPTSRQRSARDAPDAVPQPDAVVYEALFNVLLANERADLCDQYLDEMRRRGVRMTAYVGNTLIKGYSAQGHPERARAIFLAMADPRAGVASAGNHAIDRHAKHHHLAHQAPRGVDEPTYREPSTYEAMIRCELDAGETVRAAEVLRLAEARAFPPAVIGRLQKLLAAEGIEALPLA</sequence>
<evidence type="ECO:0000256" key="1">
    <source>
        <dbReference type="ARBA" id="ARBA00022737"/>
    </source>
</evidence>